<dbReference type="Gene3D" id="3.30.70.1430">
    <property type="entry name" value="Multidrug efflux transporter AcrB pore domain"/>
    <property type="match status" value="2"/>
</dbReference>
<dbReference type="PANTHER" id="PTHR32063:SF33">
    <property type="entry name" value="RND SUPERFAMILY EFFLUX PUMP PERMEASE COMPONENT"/>
    <property type="match status" value="1"/>
</dbReference>
<feature type="transmembrane region" description="Helical" evidence="1">
    <location>
        <begin position="864"/>
        <end position="883"/>
    </location>
</feature>
<accession>A0A1M5S281</accession>
<feature type="transmembrane region" description="Helical" evidence="1">
    <location>
        <begin position="521"/>
        <end position="540"/>
    </location>
</feature>
<dbReference type="AlphaFoldDB" id="A0A1M5S281"/>
<dbReference type="Gene3D" id="3.30.70.1320">
    <property type="entry name" value="Multidrug efflux transporter AcrB pore domain like"/>
    <property type="match status" value="1"/>
</dbReference>
<dbReference type="Gene3D" id="3.30.70.1440">
    <property type="entry name" value="Multidrug efflux transporter AcrB pore domain"/>
    <property type="match status" value="1"/>
</dbReference>
<dbReference type="STRING" id="1121409.SAMN02745124_00125"/>
<feature type="transmembrane region" description="Helical" evidence="1">
    <location>
        <begin position="325"/>
        <end position="346"/>
    </location>
</feature>
<dbReference type="SUPFAM" id="SSF82866">
    <property type="entry name" value="Multidrug efflux transporter AcrB transmembrane domain"/>
    <property type="match status" value="2"/>
</dbReference>
<evidence type="ECO:0000313" key="3">
    <source>
        <dbReference type="Proteomes" id="UP000184139"/>
    </source>
</evidence>
<keyword evidence="3" id="KW-1185">Reference proteome</keyword>
<dbReference type="PANTHER" id="PTHR32063">
    <property type="match status" value="1"/>
</dbReference>
<dbReference type="Pfam" id="PF00873">
    <property type="entry name" value="ACR_tran"/>
    <property type="match status" value="1"/>
</dbReference>
<feature type="transmembrane region" description="Helical" evidence="1">
    <location>
        <begin position="424"/>
        <end position="445"/>
    </location>
</feature>
<organism evidence="2 3">
    <name type="scientific">Desulfofustis glycolicus DSM 9705</name>
    <dbReference type="NCBI Taxonomy" id="1121409"/>
    <lineage>
        <taxon>Bacteria</taxon>
        <taxon>Pseudomonadati</taxon>
        <taxon>Thermodesulfobacteriota</taxon>
        <taxon>Desulfobulbia</taxon>
        <taxon>Desulfobulbales</taxon>
        <taxon>Desulfocapsaceae</taxon>
        <taxon>Desulfofustis</taxon>
    </lineage>
</organism>
<feature type="transmembrane region" description="Helical" evidence="1">
    <location>
        <begin position="919"/>
        <end position="940"/>
    </location>
</feature>
<evidence type="ECO:0000256" key="1">
    <source>
        <dbReference type="SAM" id="Phobius"/>
    </source>
</evidence>
<feature type="transmembrane region" description="Helical" evidence="1">
    <location>
        <begin position="993"/>
        <end position="1019"/>
    </location>
</feature>
<dbReference type="SUPFAM" id="SSF82693">
    <property type="entry name" value="Multidrug efflux transporter AcrB pore domain, PN1, PN2, PC1 and PC2 subdomains"/>
    <property type="match status" value="2"/>
</dbReference>
<dbReference type="GO" id="GO:0005886">
    <property type="term" value="C:plasma membrane"/>
    <property type="evidence" value="ECO:0007669"/>
    <property type="project" value="TreeGrafter"/>
</dbReference>
<dbReference type="RefSeq" id="WP_073372893.1">
    <property type="nucleotide sequence ID" value="NZ_FQXS01000001.1"/>
</dbReference>
<dbReference type="Gene3D" id="3.30.2090.10">
    <property type="entry name" value="Multidrug efflux transporter AcrB TolC docking domain, DN and DC subdomains"/>
    <property type="match status" value="2"/>
</dbReference>
<dbReference type="OrthoDB" id="9806532at2"/>
<dbReference type="PRINTS" id="PR00702">
    <property type="entry name" value="ACRIFLAVINRP"/>
</dbReference>
<feature type="transmembrane region" description="Helical" evidence="1">
    <location>
        <begin position="353"/>
        <end position="373"/>
    </location>
</feature>
<feature type="transmembrane region" description="Helical" evidence="1">
    <location>
        <begin position="961"/>
        <end position="981"/>
    </location>
</feature>
<feature type="transmembrane region" description="Helical" evidence="1">
    <location>
        <begin position="890"/>
        <end position="913"/>
    </location>
</feature>
<dbReference type="Gene3D" id="1.20.1640.10">
    <property type="entry name" value="Multidrug efflux transporter AcrB transmembrane domain"/>
    <property type="match status" value="2"/>
</dbReference>
<proteinExistence type="predicted"/>
<dbReference type="EMBL" id="FQXS01000001">
    <property type="protein sequence ID" value="SHH32580.1"/>
    <property type="molecule type" value="Genomic_DNA"/>
</dbReference>
<reference evidence="2 3" key="1">
    <citation type="submission" date="2016-11" db="EMBL/GenBank/DDBJ databases">
        <authorList>
            <person name="Jaros S."/>
            <person name="Januszkiewicz K."/>
            <person name="Wedrychowicz H."/>
        </authorList>
    </citation>
    <scope>NUCLEOTIDE SEQUENCE [LARGE SCALE GENOMIC DNA]</scope>
    <source>
        <strain evidence="2 3">DSM 9705</strain>
    </source>
</reference>
<feature type="transmembrane region" description="Helical" evidence="1">
    <location>
        <begin position="451"/>
        <end position="475"/>
    </location>
</feature>
<keyword evidence="1" id="KW-1133">Transmembrane helix</keyword>
<dbReference type="GO" id="GO:0042910">
    <property type="term" value="F:xenobiotic transmembrane transporter activity"/>
    <property type="evidence" value="ECO:0007669"/>
    <property type="project" value="TreeGrafter"/>
</dbReference>
<sequence>MIRWFAAHPTAANLLLLLLLAAGLVAAPSLRRETFPDYRPVEVRIEVEYRGASATDVEDAVCRRVQEALQGVDFLKELVCVAQDNLASATATMAAGGDAIRFINDIDTEINALTDLPVRAEPPVVHELHRSDLVAAVAVTGDMALPALEDYAMALEERVLRLTDVADVTIRGLSQRQWQVQADRDILRQYGISARDLAVLVASGSVDMPLGTLETRDRDILLRFTDQRRTLQDLAALVVISGTGGGELSLGELATIREVGERPEEQIWFNGERALVLEVSKTLRGDALDVMAELAALVTAERRRLDDGIHLAVTQDMTSIVRDRLQMLVSNGLTGLVLVVLVMSLFFRLRLALWAVLGLPAAFMGAFAVMAATGLSLNMITLVALLMAIGIVMDDAIVITDNIAVQSRQYDSPLAAVVAGTRQVLPGVLSSFLTTAAVFLPLSFLAGDMGAVLEVLPVVLIAALAASLIEAFLILPHHLKGSVARLTEDRQSRFRAAFERGFAAFQERVGRLADAAIRLRYLVLGLVITVLLGSVGFMAGGHIGSEAMPDIDGDVLEARILMPQGTPLVRTEAVARRVEEAMRRLDSELTPQQPDGAALVESIQVRFNHNLSAQESGAHVATVMVDLLTAERRTVSLDDLITAWREQIGDIPGILSLIIQEPGFGPAGIPIEIRLQGEDLDALKQAAVDMATYVAGYTGVYNVIDDLRPGKPQRRFSLAEGARGLGVSAEEVAAQLRAAMLGQIAATQRIGEWDIEILVSQADQDRRSLDDLADQIIQLPDGRQIPLEVLVRVEEDRDWARITRIDGRRTVVVSANVDARRTSAQAVVKDIKATRLAQFSKSHPGISVVFEGQVANSAETGKSIGRGLLVGLLGIFIILSFQFRSYIEPLIVMLSIPLAFIGAIWGHVLMGFYLSMPSLIGAASLAGIVVNNAILLIQFIKVHREQGLAAAAAAGQASRDRLRAILIGTGTTIAGLLPILLETSTQAAAIQPVVISVVFGLLTSTVLVLVVIPALYVLFDDWGLAVRVGKTTDG</sequence>
<dbReference type="SUPFAM" id="SSF82714">
    <property type="entry name" value="Multidrug efflux transporter AcrB TolC docking domain, DN and DC subdomains"/>
    <property type="match status" value="2"/>
</dbReference>
<dbReference type="InterPro" id="IPR027463">
    <property type="entry name" value="AcrB_DN_DC_subdom"/>
</dbReference>
<gene>
    <name evidence="2" type="ORF">SAMN02745124_00125</name>
</gene>
<feature type="transmembrane region" description="Helical" evidence="1">
    <location>
        <begin position="379"/>
        <end position="403"/>
    </location>
</feature>
<keyword evidence="1" id="KW-0812">Transmembrane</keyword>
<protein>
    <submittedName>
        <fullName evidence="2">Multidrug efflux pump subunit AcrB</fullName>
    </submittedName>
</protein>
<evidence type="ECO:0000313" key="2">
    <source>
        <dbReference type="EMBL" id="SHH32580.1"/>
    </source>
</evidence>
<dbReference type="Proteomes" id="UP000184139">
    <property type="component" value="Unassembled WGS sequence"/>
</dbReference>
<dbReference type="InterPro" id="IPR001036">
    <property type="entry name" value="Acrflvin-R"/>
</dbReference>
<name>A0A1M5S281_9BACT</name>
<keyword evidence="1" id="KW-0472">Membrane</keyword>